<name>A0ABP0UG44_9BRYO</name>
<organism evidence="2 3">
    <name type="scientific">Sphagnum troendelagicum</name>
    <dbReference type="NCBI Taxonomy" id="128251"/>
    <lineage>
        <taxon>Eukaryota</taxon>
        <taxon>Viridiplantae</taxon>
        <taxon>Streptophyta</taxon>
        <taxon>Embryophyta</taxon>
        <taxon>Bryophyta</taxon>
        <taxon>Sphagnophytina</taxon>
        <taxon>Sphagnopsida</taxon>
        <taxon>Sphagnales</taxon>
        <taxon>Sphagnaceae</taxon>
        <taxon>Sphagnum</taxon>
    </lineage>
</organism>
<evidence type="ECO:0000313" key="2">
    <source>
        <dbReference type="EMBL" id="CAK9220282.1"/>
    </source>
</evidence>
<dbReference type="Proteomes" id="UP001497512">
    <property type="component" value="Chromosome 3"/>
</dbReference>
<protein>
    <submittedName>
        <fullName evidence="2">Uncharacterized protein</fullName>
    </submittedName>
</protein>
<sequence>MIGSPMPVFLSKDATIEGSSGCVKVKPDVEVKTIQQLDLHSLGFDPSCSFSEHLESRHCMFNNMCISRCFDLDYWILGNRWLLLLQALAAQMSRIAVLAAVYDYWKSKQDHWQKPFLHCLQPPPPVNDTNPFNVFRPREKTHRPQPDSSLESGMSQRNSTYHATGVYDFCNSQSWDLSFP</sequence>
<feature type="region of interest" description="Disordered" evidence="1">
    <location>
        <begin position="135"/>
        <end position="155"/>
    </location>
</feature>
<feature type="compositionally biased region" description="Polar residues" evidence="1">
    <location>
        <begin position="146"/>
        <end position="155"/>
    </location>
</feature>
<evidence type="ECO:0000313" key="3">
    <source>
        <dbReference type="Proteomes" id="UP001497512"/>
    </source>
</evidence>
<accession>A0ABP0UG44</accession>
<proteinExistence type="predicted"/>
<gene>
    <name evidence="2" type="ORF">CSSPTR1EN2_LOCUS15351</name>
</gene>
<keyword evidence="3" id="KW-1185">Reference proteome</keyword>
<feature type="compositionally biased region" description="Basic and acidic residues" evidence="1">
    <location>
        <begin position="136"/>
        <end position="145"/>
    </location>
</feature>
<dbReference type="EMBL" id="OZ019895">
    <property type="protein sequence ID" value="CAK9220282.1"/>
    <property type="molecule type" value="Genomic_DNA"/>
</dbReference>
<evidence type="ECO:0000256" key="1">
    <source>
        <dbReference type="SAM" id="MobiDB-lite"/>
    </source>
</evidence>
<reference evidence="2" key="1">
    <citation type="submission" date="2024-02" db="EMBL/GenBank/DDBJ databases">
        <authorList>
            <consortium name="ELIXIR-Norway"/>
            <consortium name="Elixir Norway"/>
        </authorList>
    </citation>
    <scope>NUCLEOTIDE SEQUENCE</scope>
</reference>